<dbReference type="Gene3D" id="3.20.20.140">
    <property type="entry name" value="Metal-dependent hydrolases"/>
    <property type="match status" value="1"/>
</dbReference>
<dbReference type="InterPro" id="IPR006311">
    <property type="entry name" value="TAT_signal"/>
</dbReference>
<evidence type="ECO:0000313" key="3">
    <source>
        <dbReference type="Proteomes" id="UP000537592"/>
    </source>
</evidence>
<proteinExistence type="predicted"/>
<dbReference type="AlphaFoldDB" id="A0A7W5Z1J6"/>
<gene>
    <name evidence="2" type="ORF">FHS81_000400</name>
</gene>
<feature type="domain" description="Amidohydrolase-related" evidence="1">
    <location>
        <begin position="116"/>
        <end position="464"/>
    </location>
</feature>
<dbReference type="InterPro" id="IPR032466">
    <property type="entry name" value="Metal_Hydrolase"/>
</dbReference>
<keyword evidence="3" id="KW-1185">Reference proteome</keyword>
<protein>
    <submittedName>
        <fullName evidence="2">Imidazolonepropionase-like amidohydrolase</fullName>
    </submittedName>
</protein>
<dbReference type="Proteomes" id="UP000537592">
    <property type="component" value="Unassembled WGS sequence"/>
</dbReference>
<reference evidence="2 3" key="1">
    <citation type="submission" date="2020-08" db="EMBL/GenBank/DDBJ databases">
        <title>Genomic Encyclopedia of Type Strains, Phase IV (KMG-IV): sequencing the most valuable type-strain genomes for metagenomic binning, comparative biology and taxonomic classification.</title>
        <authorList>
            <person name="Goeker M."/>
        </authorList>
    </citation>
    <scope>NUCLEOTIDE SEQUENCE [LARGE SCALE GENOMIC DNA]</scope>
    <source>
        <strain evidence="2 3">DSM 28760</strain>
    </source>
</reference>
<dbReference type="InterPro" id="IPR006680">
    <property type="entry name" value="Amidohydro-rel"/>
</dbReference>
<dbReference type="EMBL" id="JACICC010000001">
    <property type="protein sequence ID" value="MBB3808346.1"/>
    <property type="molecule type" value="Genomic_DNA"/>
</dbReference>
<dbReference type="SUPFAM" id="SSF51338">
    <property type="entry name" value="Composite domain of metallo-dependent hydrolases"/>
    <property type="match status" value="2"/>
</dbReference>
<dbReference type="SUPFAM" id="SSF51556">
    <property type="entry name" value="Metallo-dependent hydrolases"/>
    <property type="match status" value="1"/>
</dbReference>
<dbReference type="InterPro" id="IPR057744">
    <property type="entry name" value="OTAase-like"/>
</dbReference>
<dbReference type="InterPro" id="IPR051781">
    <property type="entry name" value="Metallo-dep_Hydrolase"/>
</dbReference>
<dbReference type="RefSeq" id="WP_183750347.1">
    <property type="nucleotide sequence ID" value="NZ_JACICC010000001.1"/>
</dbReference>
<dbReference type="PANTHER" id="PTHR43135">
    <property type="entry name" value="ALPHA-D-RIBOSE 1-METHYLPHOSPHONATE 5-TRIPHOSPHATE DIPHOSPHATASE"/>
    <property type="match status" value="1"/>
</dbReference>
<accession>A0A7W5Z1J6</accession>
<comment type="caution">
    <text evidence="2">The sequence shown here is derived from an EMBL/GenBank/DDBJ whole genome shotgun (WGS) entry which is preliminary data.</text>
</comment>
<dbReference type="PANTHER" id="PTHR43135:SF3">
    <property type="entry name" value="ALPHA-D-RIBOSE 1-METHYLPHOSPHONATE 5-TRIPHOSPHATE DIPHOSPHATASE"/>
    <property type="match status" value="1"/>
</dbReference>
<dbReference type="Pfam" id="PF01979">
    <property type="entry name" value="Amidohydro_1"/>
    <property type="match status" value="1"/>
</dbReference>
<dbReference type="InterPro" id="IPR011059">
    <property type="entry name" value="Metal-dep_hydrolase_composite"/>
</dbReference>
<dbReference type="Gene3D" id="2.30.40.10">
    <property type="entry name" value="Urease, subunit C, domain 1"/>
    <property type="match status" value="1"/>
</dbReference>
<name>A0A7W5Z1J6_9HYPH</name>
<evidence type="ECO:0000259" key="1">
    <source>
        <dbReference type="Pfam" id="PF01979"/>
    </source>
</evidence>
<dbReference type="PROSITE" id="PS51318">
    <property type="entry name" value="TAT"/>
    <property type="match status" value="1"/>
</dbReference>
<evidence type="ECO:0000313" key="2">
    <source>
        <dbReference type="EMBL" id="MBB3808346.1"/>
    </source>
</evidence>
<dbReference type="CDD" id="cd01299">
    <property type="entry name" value="Met_dep_hydrolase_A"/>
    <property type="match status" value="1"/>
</dbReference>
<organism evidence="2 3">
    <name type="scientific">Pseudochelatococcus contaminans</name>
    <dbReference type="NCBI Taxonomy" id="1538103"/>
    <lineage>
        <taxon>Bacteria</taxon>
        <taxon>Pseudomonadati</taxon>
        <taxon>Pseudomonadota</taxon>
        <taxon>Alphaproteobacteria</taxon>
        <taxon>Hyphomicrobiales</taxon>
        <taxon>Chelatococcaceae</taxon>
        <taxon>Pseudochelatococcus</taxon>
    </lineage>
</organism>
<dbReference type="GO" id="GO:0016810">
    <property type="term" value="F:hydrolase activity, acting on carbon-nitrogen (but not peptide) bonds"/>
    <property type="evidence" value="ECO:0007669"/>
    <property type="project" value="InterPro"/>
</dbReference>
<sequence>MTNGQQPSNWHLGAGCLCHSPQMRRITCTVEEALSRRTVLKGLAGAFAVGALGRALPAAAEAPKPIVLANARIFDGVAADLIDGRDIVVEAGRIKALVPRGQAVENAQVIDCTGKVVMPGLIDAHWHTFMAAVPQALAMTADAPYIHLLATQEAGRTLLRGFTSVRDAGGPAFALKKAIDEDRFPGPRIYPSGAMISQTAGHGDFRFRNQIPSTPMSPLSPAEKEGVTIIADGIPEVLKRTREQLLLGASQIKVMVGGGVSSMYDPLDSIQFTAPEIKAAVDAANDWGTYVCAHVYTSAGIERALACGVRSIEHGQLADEEAVKRMADAGAWWSLQPFLADEDSNPKATPLQQAQQREISEGTIRSFELFRRFNVKTAIGTDILFNPAGTRSQGRQIAKLGRWMPNIDVLRLVTSQNGELLALSGERNPYPGKLGVVAEDAHADLLVVDGNPLEDISIIGDPDNRMNLIMKAGTIFKNTLV</sequence>
<keyword evidence="2" id="KW-0378">Hydrolase</keyword>